<gene>
    <name evidence="1" type="ORF">N47_P17210</name>
</gene>
<evidence type="ECO:0000313" key="1">
    <source>
        <dbReference type="EMBL" id="CBX29016.1"/>
    </source>
</evidence>
<organism evidence="1">
    <name type="scientific">uncultured Desulfobacterium sp</name>
    <dbReference type="NCBI Taxonomy" id="201089"/>
    <lineage>
        <taxon>Bacteria</taxon>
        <taxon>Pseudomonadati</taxon>
        <taxon>Thermodesulfobacteriota</taxon>
        <taxon>Desulfobacteria</taxon>
        <taxon>Desulfobacterales</taxon>
        <taxon>Desulfobacteriaceae</taxon>
        <taxon>Desulfobacterium</taxon>
        <taxon>environmental samples</taxon>
    </lineage>
</organism>
<protein>
    <submittedName>
        <fullName evidence="1">Uncharacterized protein</fullName>
    </submittedName>
</protein>
<reference evidence="1" key="1">
    <citation type="journal article" date="2011" name="Environ. Microbiol.">
        <title>Genomic insights into the metabolic potential of the polycyclic aromatic hydrocarbon degrading sulfate-reducing Deltaproteobacterium N47.</title>
        <authorList>
            <person name="Bergmann F."/>
            <person name="Selesi D."/>
            <person name="Weinmaier T."/>
            <person name="Tischler P."/>
            <person name="Rattei T."/>
            <person name="Meckenstock R.U."/>
        </authorList>
    </citation>
    <scope>NUCLEOTIDE SEQUENCE</scope>
</reference>
<dbReference type="AlphaFoldDB" id="E1YEM2"/>
<name>E1YEM2_9BACT</name>
<accession>E1YEM2</accession>
<sequence>MPTIFAANESSVLINGEPIEGVQSVEYRNHQERDNVYALGRAERIGMISGPQYVEGRLTVNSTSPGLDQIVGETAFQITSQLRHGETQMTVSFDECYLSEKTFKLDVGGVGSAVYTFTATRVREELG</sequence>
<proteinExistence type="predicted"/>
<dbReference type="EMBL" id="FR695871">
    <property type="protein sequence ID" value="CBX29016.1"/>
    <property type="molecule type" value="Genomic_DNA"/>
</dbReference>